<gene>
    <name evidence="1" type="ORF">CIHG_01811</name>
</gene>
<protein>
    <submittedName>
        <fullName evidence="1">Uncharacterized protein</fullName>
    </submittedName>
</protein>
<dbReference type="VEuPathDB" id="FungiDB:CIHG_01811"/>
<proteinExistence type="predicted"/>
<accession>A0A0J8RGI8</accession>
<dbReference type="Proteomes" id="UP000054563">
    <property type="component" value="Unassembled WGS sequence"/>
</dbReference>
<evidence type="ECO:0000313" key="2">
    <source>
        <dbReference type="Proteomes" id="UP000054563"/>
    </source>
</evidence>
<name>A0A0J8RGI8_COCIT</name>
<reference evidence="2" key="1">
    <citation type="journal article" date="2010" name="Genome Res.">
        <title>Population genomic sequencing of Coccidioides fungi reveals recent hybridization and transposon control.</title>
        <authorList>
            <person name="Neafsey D.E."/>
            <person name="Barker B.M."/>
            <person name="Sharpton T.J."/>
            <person name="Stajich J.E."/>
            <person name="Park D.J."/>
            <person name="Whiston E."/>
            <person name="Hung C.-Y."/>
            <person name="McMahan C."/>
            <person name="White J."/>
            <person name="Sykes S."/>
            <person name="Heiman D."/>
            <person name="Young S."/>
            <person name="Zeng Q."/>
            <person name="Abouelleil A."/>
            <person name="Aftuck L."/>
            <person name="Bessette D."/>
            <person name="Brown A."/>
            <person name="FitzGerald M."/>
            <person name="Lui A."/>
            <person name="Macdonald J.P."/>
            <person name="Priest M."/>
            <person name="Orbach M.J."/>
            <person name="Galgiani J.N."/>
            <person name="Kirkland T.N."/>
            <person name="Cole G.T."/>
            <person name="Birren B.W."/>
            <person name="Henn M.R."/>
            <person name="Taylor J.W."/>
            <person name="Rounsley S.D."/>
        </authorList>
    </citation>
    <scope>NUCLEOTIDE SEQUENCE [LARGE SCALE GENOMIC DNA]</scope>
    <source>
        <strain evidence="2">H538.4</strain>
    </source>
</reference>
<organism evidence="1 2">
    <name type="scientific">Coccidioides immitis H538.4</name>
    <dbReference type="NCBI Taxonomy" id="396776"/>
    <lineage>
        <taxon>Eukaryota</taxon>
        <taxon>Fungi</taxon>
        <taxon>Dikarya</taxon>
        <taxon>Ascomycota</taxon>
        <taxon>Pezizomycotina</taxon>
        <taxon>Eurotiomycetes</taxon>
        <taxon>Eurotiomycetidae</taxon>
        <taxon>Onygenales</taxon>
        <taxon>Onygenaceae</taxon>
        <taxon>Coccidioides</taxon>
    </lineage>
</organism>
<dbReference type="AlphaFoldDB" id="A0A0J8RGI8"/>
<evidence type="ECO:0000313" key="1">
    <source>
        <dbReference type="EMBL" id="KMU84027.1"/>
    </source>
</evidence>
<sequence>MKSTEHKPQGNHPITNTSKLIGVGYTRAKLTALSTTLSDQGQIRGHKEGGDVSSSFTLNLSTALTKSISRTSNTYMSWQLFSEGCKISS</sequence>
<dbReference type="EMBL" id="DS016984">
    <property type="protein sequence ID" value="KMU84027.1"/>
    <property type="molecule type" value="Genomic_DNA"/>
</dbReference>